<feature type="transmembrane region" description="Helical" evidence="8">
    <location>
        <begin position="269"/>
        <end position="290"/>
    </location>
</feature>
<dbReference type="OrthoDB" id="6500477at2"/>
<evidence type="ECO:0000259" key="11">
    <source>
        <dbReference type="Pfam" id="PF21082"/>
    </source>
</evidence>
<feature type="transmembrane region" description="Helical" evidence="8">
    <location>
        <begin position="464"/>
        <end position="488"/>
    </location>
</feature>
<feature type="transmembrane region" description="Helical" evidence="8">
    <location>
        <begin position="553"/>
        <end position="575"/>
    </location>
</feature>
<evidence type="ECO:0000259" key="10">
    <source>
        <dbReference type="Pfam" id="PF00924"/>
    </source>
</evidence>
<evidence type="ECO:0000256" key="1">
    <source>
        <dbReference type="ARBA" id="ARBA00004651"/>
    </source>
</evidence>
<dbReference type="AlphaFoldDB" id="A0A381DWV5"/>
<dbReference type="Pfam" id="PF25392">
    <property type="entry name" value="MS_channel_TM1"/>
    <property type="match status" value="1"/>
</dbReference>
<keyword evidence="4 8" id="KW-0812">Transmembrane</keyword>
<feature type="transmembrane region" description="Helical" evidence="8">
    <location>
        <begin position="228"/>
        <end position="249"/>
    </location>
</feature>
<comment type="similarity">
    <text evidence="2">Belongs to the MscS (TC 1.A.23) family.</text>
</comment>
<evidence type="ECO:0000256" key="6">
    <source>
        <dbReference type="ARBA" id="ARBA00023136"/>
    </source>
</evidence>
<evidence type="ECO:0000256" key="2">
    <source>
        <dbReference type="ARBA" id="ARBA00008017"/>
    </source>
</evidence>
<feature type="compositionally biased region" description="Low complexity" evidence="7">
    <location>
        <begin position="789"/>
        <end position="805"/>
    </location>
</feature>
<sequence>MRWLVLVLGLLMAPLWAADGGKAGGKTDEATAWAALADVLENPAQRKALVAELRRLEAAGKAAGKEQAATTAAQAGDAAASADTAASGETTEGQEAVAAEAPAGEKKDEVQAEAAALQSVAENARAAVVSAAAWPKKVAEAGVQVLREVGSRFAESWDALVGAFSGRDLMLQAVNWQVLQQTALNLALLVAATLSFLWGLHRATRGAKARLQGWVLQGAQLSPLSRRLLGVGMAALCDALLLLFAYVFANVLAVFVVGETGALSTQAAFFMRAFVAVEALRIGVRLVFYPRFPGLRLLTCTDKAAAYWNRWFATLLQLLGYGYLVVFPLIRIFLSPSLGLVFSALLALSAFVYGMVVVIRQRTAVRLALRQAADASGSAIFSGTLRVFAPLWHWLAIAYFSMLLVLTLLSGEKSLPFVLRGTLYSLALVGGALLASMLLSQRIGRPIRFSPDTARRLPGLEKRLNFYVPLGLRLVRIVMLWLVFFELLATWHVVDVSAWERSALGHALLARFSNVCLILAVALAVWLVSLVLIERYLSPEVGSGAPGVRTQTLLSLFRSGWAVVIFASAALMVLTEVGINIGPLLAGAGVFGLAVGFGAQTLVKDVITGIFFQIENAINTGDIVTVDGITGRAEQVGIRSVGIRDSSGTYHLIPFSNVTRVSNYMRGHANHIAEYGVAYRENVDEAMEQLRAAFNELVKGEMKRYILEPINIQGVSQLADSAVMLRVSIKTTPGDQWTVGRAYNRLVKMYFDAAGIEMPYPHMEIYFGQDKDGSAPPLHVRYRAEEKAAPAVPVVEKAAAPSPVSKPDDLSNLPDSGAGDAPTSP</sequence>
<evidence type="ECO:0000256" key="7">
    <source>
        <dbReference type="SAM" id="MobiDB-lite"/>
    </source>
</evidence>
<protein>
    <submittedName>
        <fullName evidence="14">Small-conductance mechanosensitive channel</fullName>
    </submittedName>
</protein>
<feature type="transmembrane region" description="Helical" evidence="8">
    <location>
        <begin position="581"/>
        <end position="603"/>
    </location>
</feature>
<dbReference type="SUPFAM" id="SSF82861">
    <property type="entry name" value="Mechanosensitive channel protein MscS (YggB), transmembrane region"/>
    <property type="match status" value="1"/>
</dbReference>
<evidence type="ECO:0000256" key="3">
    <source>
        <dbReference type="ARBA" id="ARBA00022475"/>
    </source>
</evidence>
<feature type="chain" id="PRO_5016896571" evidence="9">
    <location>
        <begin position="18"/>
        <end position="825"/>
    </location>
</feature>
<dbReference type="PANTHER" id="PTHR30460">
    <property type="entry name" value="MODERATE CONDUCTANCE MECHANOSENSITIVE CHANNEL YBIO"/>
    <property type="match status" value="1"/>
</dbReference>
<evidence type="ECO:0000256" key="8">
    <source>
        <dbReference type="SAM" id="Phobius"/>
    </source>
</evidence>
<dbReference type="Pfam" id="PF00924">
    <property type="entry name" value="MS_channel_2nd"/>
    <property type="match status" value="1"/>
</dbReference>
<dbReference type="Gene3D" id="2.30.30.60">
    <property type="match status" value="1"/>
</dbReference>
<evidence type="ECO:0000259" key="12">
    <source>
        <dbReference type="Pfam" id="PF21088"/>
    </source>
</evidence>
<dbReference type="Pfam" id="PF21088">
    <property type="entry name" value="MS_channel_1st"/>
    <property type="match status" value="1"/>
</dbReference>
<keyword evidence="5 8" id="KW-1133">Transmembrane helix</keyword>
<feature type="region of interest" description="Disordered" evidence="7">
    <location>
        <begin position="74"/>
        <end position="110"/>
    </location>
</feature>
<dbReference type="InterPro" id="IPR045276">
    <property type="entry name" value="YbiO_bact"/>
</dbReference>
<accession>A0A381DWV5</accession>
<dbReference type="InterPro" id="IPR011066">
    <property type="entry name" value="MscS_channel_C_sf"/>
</dbReference>
<dbReference type="SUPFAM" id="SSF82689">
    <property type="entry name" value="Mechanosensitive channel protein MscS (YggB), C-terminal domain"/>
    <property type="match status" value="1"/>
</dbReference>
<evidence type="ECO:0000313" key="15">
    <source>
        <dbReference type="Proteomes" id="UP000254572"/>
    </source>
</evidence>
<feature type="region of interest" description="Disordered" evidence="7">
    <location>
        <begin position="788"/>
        <end position="825"/>
    </location>
</feature>
<dbReference type="RefSeq" id="WP_115610429.1">
    <property type="nucleotide sequence ID" value="NZ_JBHLZC010000001.1"/>
</dbReference>
<feature type="transmembrane region" description="Helical" evidence="8">
    <location>
        <begin position="391"/>
        <end position="411"/>
    </location>
</feature>
<keyword evidence="15" id="KW-1185">Reference proteome</keyword>
<feature type="compositionally biased region" description="Low complexity" evidence="7">
    <location>
        <begin position="74"/>
        <end position="93"/>
    </location>
</feature>
<feature type="transmembrane region" description="Helical" evidence="8">
    <location>
        <begin position="340"/>
        <end position="359"/>
    </location>
</feature>
<dbReference type="InterPro" id="IPR011014">
    <property type="entry name" value="MscS_channel_TM-2"/>
</dbReference>
<dbReference type="InterPro" id="IPR049142">
    <property type="entry name" value="MS_channel_1st"/>
</dbReference>
<reference evidence="14 15" key="1">
    <citation type="submission" date="2018-06" db="EMBL/GenBank/DDBJ databases">
        <authorList>
            <consortium name="Pathogen Informatics"/>
            <person name="Doyle S."/>
        </authorList>
    </citation>
    <scope>NUCLEOTIDE SEQUENCE [LARGE SCALE GENOMIC DNA]</scope>
    <source>
        <strain evidence="14 15">NCTC13294</strain>
    </source>
</reference>
<feature type="domain" description="Moderate conductance mechanosensitive channel YbiO-like transmembrane helix 1" evidence="13">
    <location>
        <begin position="422"/>
        <end position="499"/>
    </location>
</feature>
<dbReference type="InterPro" id="IPR023408">
    <property type="entry name" value="MscS_beta-dom_sf"/>
</dbReference>
<gene>
    <name evidence="14" type="primary">mscS</name>
    <name evidence="14" type="ORF">NCTC13294_00071</name>
</gene>
<proteinExistence type="inferred from homology"/>
<evidence type="ECO:0000256" key="5">
    <source>
        <dbReference type="ARBA" id="ARBA00022989"/>
    </source>
</evidence>
<dbReference type="Gene3D" id="1.10.287.1260">
    <property type="match status" value="1"/>
</dbReference>
<dbReference type="GO" id="GO:0008381">
    <property type="term" value="F:mechanosensitive monoatomic ion channel activity"/>
    <property type="evidence" value="ECO:0007669"/>
    <property type="project" value="InterPro"/>
</dbReference>
<feature type="transmembrane region" description="Helical" evidence="8">
    <location>
        <begin position="182"/>
        <end position="200"/>
    </location>
</feature>
<dbReference type="SUPFAM" id="SSF50182">
    <property type="entry name" value="Sm-like ribonucleoproteins"/>
    <property type="match status" value="1"/>
</dbReference>
<name>A0A381DWV5_9GAMM</name>
<dbReference type="PANTHER" id="PTHR30460:SF0">
    <property type="entry name" value="MODERATE CONDUCTANCE MECHANOSENSITIVE CHANNEL YBIO"/>
    <property type="match status" value="1"/>
</dbReference>
<feature type="domain" description="Mechanosensitive ion channel MscS C-terminal" evidence="11">
    <location>
        <begin position="674"/>
        <end position="758"/>
    </location>
</feature>
<organism evidence="14 15">
    <name type="scientific">Cardiobacterium valvarum</name>
    <dbReference type="NCBI Taxonomy" id="194702"/>
    <lineage>
        <taxon>Bacteria</taxon>
        <taxon>Pseudomonadati</taxon>
        <taxon>Pseudomonadota</taxon>
        <taxon>Gammaproteobacteria</taxon>
        <taxon>Cardiobacteriales</taxon>
        <taxon>Cardiobacteriaceae</taxon>
        <taxon>Cardiobacterium</taxon>
    </lineage>
</organism>
<feature type="transmembrane region" description="Helical" evidence="8">
    <location>
        <begin position="423"/>
        <end position="443"/>
    </location>
</feature>
<dbReference type="Gene3D" id="3.30.70.100">
    <property type="match status" value="1"/>
</dbReference>
<feature type="transmembrane region" description="Helical" evidence="8">
    <location>
        <begin position="508"/>
        <end position="533"/>
    </location>
</feature>
<evidence type="ECO:0000313" key="14">
    <source>
        <dbReference type="EMBL" id="SUX17543.1"/>
    </source>
</evidence>
<feature type="domain" description="Mechanosensitive ion channel transmembrane helices 2/3" evidence="12">
    <location>
        <begin position="563"/>
        <end position="600"/>
    </location>
</feature>
<dbReference type="InterPro" id="IPR010920">
    <property type="entry name" value="LSM_dom_sf"/>
</dbReference>
<dbReference type="InterPro" id="IPR057485">
    <property type="entry name" value="YbiO-like_TM1"/>
</dbReference>
<dbReference type="GO" id="GO:0005886">
    <property type="term" value="C:plasma membrane"/>
    <property type="evidence" value="ECO:0007669"/>
    <property type="project" value="UniProtKB-SubCell"/>
</dbReference>
<evidence type="ECO:0000256" key="4">
    <source>
        <dbReference type="ARBA" id="ARBA00022692"/>
    </source>
</evidence>
<keyword evidence="3" id="KW-1003">Cell membrane</keyword>
<feature type="domain" description="Mechanosensitive ion channel MscS" evidence="10">
    <location>
        <begin position="601"/>
        <end position="665"/>
    </location>
</feature>
<feature type="signal peptide" evidence="9">
    <location>
        <begin position="1"/>
        <end position="17"/>
    </location>
</feature>
<keyword evidence="9" id="KW-0732">Signal</keyword>
<dbReference type="Proteomes" id="UP000254572">
    <property type="component" value="Unassembled WGS sequence"/>
</dbReference>
<feature type="transmembrane region" description="Helical" evidence="8">
    <location>
        <begin position="311"/>
        <end position="334"/>
    </location>
</feature>
<comment type="subcellular location">
    <subcellularLocation>
        <location evidence="1">Cell membrane</location>
        <topology evidence="1">Multi-pass membrane protein</topology>
    </subcellularLocation>
</comment>
<dbReference type="EMBL" id="UFUW01000001">
    <property type="protein sequence ID" value="SUX17543.1"/>
    <property type="molecule type" value="Genomic_DNA"/>
</dbReference>
<dbReference type="InterPro" id="IPR006685">
    <property type="entry name" value="MscS_channel_2nd"/>
</dbReference>
<keyword evidence="6 8" id="KW-0472">Membrane</keyword>
<dbReference type="InterPro" id="IPR049278">
    <property type="entry name" value="MS_channel_C"/>
</dbReference>
<dbReference type="Pfam" id="PF21082">
    <property type="entry name" value="MS_channel_3rd"/>
    <property type="match status" value="1"/>
</dbReference>
<evidence type="ECO:0000259" key="13">
    <source>
        <dbReference type="Pfam" id="PF25392"/>
    </source>
</evidence>
<evidence type="ECO:0000256" key="9">
    <source>
        <dbReference type="SAM" id="SignalP"/>
    </source>
</evidence>